<gene>
    <name evidence="2" type="ORF">niasHT_014304</name>
</gene>
<evidence type="ECO:0000256" key="1">
    <source>
        <dbReference type="SAM" id="MobiDB-lite"/>
    </source>
</evidence>
<evidence type="ECO:0000313" key="2">
    <source>
        <dbReference type="EMBL" id="KAL3111250.1"/>
    </source>
</evidence>
<accession>A0ABD2L947</accession>
<feature type="compositionally biased region" description="Basic and acidic residues" evidence="1">
    <location>
        <begin position="128"/>
        <end position="140"/>
    </location>
</feature>
<name>A0ABD2L947_9BILA</name>
<evidence type="ECO:0000313" key="3">
    <source>
        <dbReference type="Proteomes" id="UP001620626"/>
    </source>
</evidence>
<reference evidence="2 3" key="1">
    <citation type="submission" date="2024-10" db="EMBL/GenBank/DDBJ databases">
        <authorList>
            <person name="Kim D."/>
        </authorList>
    </citation>
    <scope>NUCLEOTIDE SEQUENCE [LARGE SCALE GENOMIC DNA]</scope>
    <source>
        <strain evidence="2">BH-2024</strain>
    </source>
</reference>
<organism evidence="2 3">
    <name type="scientific">Heterodera trifolii</name>
    <dbReference type="NCBI Taxonomy" id="157864"/>
    <lineage>
        <taxon>Eukaryota</taxon>
        <taxon>Metazoa</taxon>
        <taxon>Ecdysozoa</taxon>
        <taxon>Nematoda</taxon>
        <taxon>Chromadorea</taxon>
        <taxon>Rhabditida</taxon>
        <taxon>Tylenchina</taxon>
        <taxon>Tylenchomorpha</taxon>
        <taxon>Tylenchoidea</taxon>
        <taxon>Heteroderidae</taxon>
        <taxon>Heteroderinae</taxon>
        <taxon>Heterodera</taxon>
    </lineage>
</organism>
<comment type="caution">
    <text evidence="2">The sequence shown here is derived from an EMBL/GenBank/DDBJ whole genome shotgun (WGS) entry which is preliminary data.</text>
</comment>
<dbReference type="EMBL" id="JBICBT010000510">
    <property type="protein sequence ID" value="KAL3111250.1"/>
    <property type="molecule type" value="Genomic_DNA"/>
</dbReference>
<proteinExistence type="predicted"/>
<feature type="region of interest" description="Disordered" evidence="1">
    <location>
        <begin position="117"/>
        <end position="180"/>
    </location>
</feature>
<keyword evidence="3" id="KW-1185">Reference proteome</keyword>
<dbReference type="Proteomes" id="UP001620626">
    <property type="component" value="Unassembled WGS sequence"/>
</dbReference>
<sequence length="180" mass="20627">MLGSASVEQLRIYEPLEFATKKVCLGNGQKQLTISAYYFDNNNINVEKTVFKNAKTWYYNDENKQCLSIFINELPAYRHQMIFFKKVEQSGEKPRAAKTFCGERGKRGRLCQRQNQLIAPPFPFSADPKGRTSRRSDGPQEWKTPAGKTDEAVRDGQRRRRAAEGGGENRPDQIPQTLHK</sequence>
<protein>
    <submittedName>
        <fullName evidence="2">Uncharacterized protein</fullName>
    </submittedName>
</protein>
<dbReference type="AlphaFoldDB" id="A0ABD2L947"/>